<comment type="caution">
    <text evidence="1">The sequence shown here is derived from an EMBL/GenBank/DDBJ whole genome shotgun (WGS) entry which is preliminary data.</text>
</comment>
<protein>
    <submittedName>
        <fullName evidence="1">Uncharacterized protein</fullName>
    </submittedName>
</protein>
<organism evidence="1 2">
    <name type="scientific">Gloeocapsopsis dulcis AAB1 = 1H9</name>
    <dbReference type="NCBI Taxonomy" id="1433147"/>
    <lineage>
        <taxon>Bacteria</taxon>
        <taxon>Bacillati</taxon>
        <taxon>Cyanobacteriota</taxon>
        <taxon>Cyanophyceae</taxon>
        <taxon>Oscillatoriophycideae</taxon>
        <taxon>Chroococcales</taxon>
        <taxon>Chroococcaceae</taxon>
        <taxon>Gloeocapsopsis</taxon>
        <taxon>Gloeocapsopsis dulcis</taxon>
    </lineage>
</organism>
<dbReference type="Proteomes" id="UP000441797">
    <property type="component" value="Unassembled WGS sequence"/>
</dbReference>
<accession>A0A6N8G155</accession>
<dbReference type="EMBL" id="NAPY01000028">
    <property type="protein sequence ID" value="MUL37886.1"/>
    <property type="molecule type" value="Genomic_DNA"/>
</dbReference>
<gene>
    <name evidence="1" type="ORF">BWI75_16515</name>
</gene>
<reference evidence="1 2" key="1">
    <citation type="journal article" date="2019" name="Front. Microbiol.">
        <title>Genomic Features for Desiccation Tolerance and Sugar Biosynthesis in the Extremophile Gloeocapsopsis sp. UTEX B3054.</title>
        <authorList>
            <person name="Urrejola C."/>
            <person name="Alcorta J."/>
            <person name="Salas L."/>
            <person name="Vasquez M."/>
            <person name="Polz M.F."/>
            <person name="Vicuna R."/>
            <person name="Diez B."/>
        </authorList>
    </citation>
    <scope>NUCLEOTIDE SEQUENCE [LARGE SCALE GENOMIC DNA]</scope>
    <source>
        <strain evidence="1 2">1H9</strain>
    </source>
</reference>
<name>A0A6N8G155_9CHRO</name>
<evidence type="ECO:0000313" key="1">
    <source>
        <dbReference type="EMBL" id="MUL37886.1"/>
    </source>
</evidence>
<dbReference type="RefSeq" id="WP_105218323.1">
    <property type="nucleotide sequence ID" value="NZ_CAWNSU010000088.1"/>
</dbReference>
<proteinExistence type="predicted"/>
<keyword evidence="2" id="KW-1185">Reference proteome</keyword>
<dbReference type="OrthoDB" id="9815652at2"/>
<evidence type="ECO:0000313" key="2">
    <source>
        <dbReference type="Proteomes" id="UP000441797"/>
    </source>
</evidence>
<dbReference type="AlphaFoldDB" id="A0A6N8G155"/>
<sequence>MKTNALMRSQLGDRFHIWLLEIGLGIGRGRGSFEGGNESGCTGTTNKETGFFHQMNERNKLFNEQNRNDASERSQLPSYEIVAYPQLDALFASLQHRAFRGEL</sequence>